<proteinExistence type="predicted"/>
<feature type="domain" description="RRM" evidence="1">
    <location>
        <begin position="1"/>
        <end position="78"/>
    </location>
</feature>
<dbReference type="PANTHER" id="PTHR15241">
    <property type="entry name" value="TRANSFORMER-2-RELATED"/>
    <property type="match status" value="1"/>
</dbReference>
<sequence length="78" mass="8884">MKIYIGNLHLKASETKLTRLFETFGNVRSADIIMDKQNGQSRGFGFVQMDSQDAGIKAIHALNRLKYMNQYLEVSEAM</sequence>
<dbReference type="AlphaFoldDB" id="A0A1H8EBN3"/>
<evidence type="ECO:0000313" key="2">
    <source>
        <dbReference type="EMBL" id="SEN16836.1"/>
    </source>
</evidence>
<gene>
    <name evidence="2" type="ORF">SAMN04488505_108243</name>
</gene>
<dbReference type="EMBL" id="FOBB01000008">
    <property type="protein sequence ID" value="SEN16836.1"/>
    <property type="molecule type" value="Genomic_DNA"/>
</dbReference>
<reference evidence="2 3" key="1">
    <citation type="submission" date="2016-10" db="EMBL/GenBank/DDBJ databases">
        <authorList>
            <person name="de Groot N.N."/>
        </authorList>
    </citation>
    <scope>NUCLEOTIDE SEQUENCE [LARGE SCALE GENOMIC DNA]</scope>
    <source>
        <strain evidence="2 3">DSM 21039</strain>
    </source>
</reference>
<accession>A0A1H8EBN3</accession>
<evidence type="ECO:0000259" key="1">
    <source>
        <dbReference type="PROSITE" id="PS50102"/>
    </source>
</evidence>
<keyword evidence="3" id="KW-1185">Reference proteome</keyword>
<dbReference type="GO" id="GO:0003723">
    <property type="term" value="F:RNA binding"/>
    <property type="evidence" value="ECO:0007669"/>
    <property type="project" value="InterPro"/>
</dbReference>
<dbReference type="InterPro" id="IPR035979">
    <property type="entry name" value="RBD_domain_sf"/>
</dbReference>
<dbReference type="InterPro" id="IPR012677">
    <property type="entry name" value="Nucleotide-bd_a/b_plait_sf"/>
</dbReference>
<dbReference type="STRING" id="573321.SAMN04488505_108243"/>
<dbReference type="Proteomes" id="UP000198984">
    <property type="component" value="Unassembled WGS sequence"/>
</dbReference>
<name>A0A1H8EBN3_9BACT</name>
<protein>
    <submittedName>
        <fullName evidence="2">RNA recognition motif. (A.k.a. RRM, RBD, or RNP domain)</fullName>
    </submittedName>
</protein>
<dbReference type="Gene3D" id="3.30.70.330">
    <property type="match status" value="1"/>
</dbReference>
<dbReference type="SUPFAM" id="SSF54928">
    <property type="entry name" value="RNA-binding domain, RBD"/>
    <property type="match status" value="1"/>
</dbReference>
<dbReference type="PROSITE" id="PS50102">
    <property type="entry name" value="RRM"/>
    <property type="match status" value="1"/>
</dbReference>
<organism evidence="2 3">
    <name type="scientific">Chitinophaga rupis</name>
    <dbReference type="NCBI Taxonomy" id="573321"/>
    <lineage>
        <taxon>Bacteria</taxon>
        <taxon>Pseudomonadati</taxon>
        <taxon>Bacteroidota</taxon>
        <taxon>Chitinophagia</taxon>
        <taxon>Chitinophagales</taxon>
        <taxon>Chitinophagaceae</taxon>
        <taxon>Chitinophaga</taxon>
    </lineage>
</organism>
<dbReference type="InterPro" id="IPR000504">
    <property type="entry name" value="RRM_dom"/>
</dbReference>
<dbReference type="RefSeq" id="WP_089918974.1">
    <property type="nucleotide sequence ID" value="NZ_FOBB01000008.1"/>
</dbReference>
<dbReference type="PANTHER" id="PTHR15241:SF304">
    <property type="entry name" value="RRM DOMAIN-CONTAINING PROTEIN"/>
    <property type="match status" value="1"/>
</dbReference>
<dbReference type="Pfam" id="PF00076">
    <property type="entry name" value="RRM_1"/>
    <property type="match status" value="1"/>
</dbReference>
<evidence type="ECO:0000313" key="3">
    <source>
        <dbReference type="Proteomes" id="UP000198984"/>
    </source>
</evidence>
<dbReference type="OrthoDB" id="680720at2"/>
<dbReference type="SMART" id="SM00360">
    <property type="entry name" value="RRM"/>
    <property type="match status" value="1"/>
</dbReference>